<dbReference type="OrthoDB" id="265044at2759"/>
<dbReference type="PROSITE" id="PS51417">
    <property type="entry name" value="ARF"/>
    <property type="match status" value="1"/>
</dbReference>
<accession>A0A1X7UZZ5</accession>
<evidence type="ECO:0000313" key="4">
    <source>
        <dbReference type="EnsemblMetazoa" id="Aqu2.1.32917_001"/>
    </source>
</evidence>
<dbReference type="PRINTS" id="PR00449">
    <property type="entry name" value="RASTRNSFRMNG"/>
</dbReference>
<dbReference type="InParanoid" id="A0A1X7UZZ5"/>
<dbReference type="SMART" id="SM00175">
    <property type="entry name" value="RAB"/>
    <property type="match status" value="1"/>
</dbReference>
<dbReference type="FunFam" id="3.40.50.300:FF:001329">
    <property type="entry name" value="Small GTP-binding protein, putative"/>
    <property type="match status" value="1"/>
</dbReference>
<dbReference type="GO" id="GO:0003924">
    <property type="term" value="F:GTPase activity"/>
    <property type="evidence" value="ECO:0007669"/>
    <property type="project" value="InterPro"/>
</dbReference>
<protein>
    <submittedName>
        <fullName evidence="4">Uncharacterized protein</fullName>
    </submittedName>
</protein>
<dbReference type="GO" id="GO:0005525">
    <property type="term" value="F:GTP binding"/>
    <property type="evidence" value="ECO:0007669"/>
    <property type="project" value="UniProtKB-KW"/>
</dbReference>
<reference evidence="4" key="2">
    <citation type="submission" date="2017-05" db="UniProtKB">
        <authorList>
            <consortium name="EnsemblMetazoa"/>
        </authorList>
    </citation>
    <scope>IDENTIFICATION</scope>
</reference>
<dbReference type="PANTHER" id="PTHR47977">
    <property type="entry name" value="RAS-RELATED PROTEIN RAB"/>
    <property type="match status" value="1"/>
</dbReference>
<keyword evidence="5" id="KW-1185">Reference proteome</keyword>
<dbReference type="STRING" id="400682.A0A1X7UZZ5"/>
<dbReference type="InterPro" id="IPR001806">
    <property type="entry name" value="Small_GTPase"/>
</dbReference>
<dbReference type="Gene3D" id="3.40.50.300">
    <property type="entry name" value="P-loop containing nucleotide triphosphate hydrolases"/>
    <property type="match status" value="1"/>
</dbReference>
<dbReference type="PROSITE" id="PS51421">
    <property type="entry name" value="RAS"/>
    <property type="match status" value="1"/>
</dbReference>
<dbReference type="AlphaFoldDB" id="A0A1X7UZZ5"/>
<dbReference type="KEGG" id="aqu:100634936"/>
<dbReference type="SMART" id="SM00174">
    <property type="entry name" value="RHO"/>
    <property type="match status" value="1"/>
</dbReference>
<evidence type="ECO:0000256" key="2">
    <source>
        <dbReference type="ARBA" id="ARBA00023134"/>
    </source>
</evidence>
<gene>
    <name evidence="4" type="primary">100634936</name>
</gene>
<dbReference type="InterPro" id="IPR005225">
    <property type="entry name" value="Small_GTP-bd"/>
</dbReference>
<dbReference type="OMA" id="DWEFEIK"/>
<dbReference type="eggNOG" id="KOG0092">
    <property type="taxonomic scope" value="Eukaryota"/>
</dbReference>
<evidence type="ECO:0000256" key="1">
    <source>
        <dbReference type="ARBA" id="ARBA00022741"/>
    </source>
</evidence>
<dbReference type="Pfam" id="PF00071">
    <property type="entry name" value="Ras"/>
    <property type="match status" value="1"/>
</dbReference>
<dbReference type="EnsemblMetazoa" id="Aqu2.1.32917_001">
    <property type="protein sequence ID" value="Aqu2.1.32917_001"/>
    <property type="gene ID" value="Aqu2.1.32917"/>
</dbReference>
<name>A0A1X7UZZ5_AMPQE</name>
<keyword evidence="2" id="KW-0342">GTP-binding</keyword>
<evidence type="ECO:0000256" key="3">
    <source>
        <dbReference type="SAM" id="MobiDB-lite"/>
    </source>
</evidence>
<proteinExistence type="predicted"/>
<dbReference type="NCBIfam" id="TIGR00231">
    <property type="entry name" value="small_GTP"/>
    <property type="match status" value="1"/>
</dbReference>
<dbReference type="InterPro" id="IPR027417">
    <property type="entry name" value="P-loop_NTPase"/>
</dbReference>
<reference evidence="5" key="1">
    <citation type="journal article" date="2010" name="Nature">
        <title>The Amphimedon queenslandica genome and the evolution of animal complexity.</title>
        <authorList>
            <person name="Srivastava M."/>
            <person name="Simakov O."/>
            <person name="Chapman J."/>
            <person name="Fahey B."/>
            <person name="Gauthier M.E."/>
            <person name="Mitros T."/>
            <person name="Richards G.S."/>
            <person name="Conaco C."/>
            <person name="Dacre M."/>
            <person name="Hellsten U."/>
            <person name="Larroux C."/>
            <person name="Putnam N.H."/>
            <person name="Stanke M."/>
            <person name="Adamska M."/>
            <person name="Darling A."/>
            <person name="Degnan S.M."/>
            <person name="Oakley T.H."/>
            <person name="Plachetzki D.C."/>
            <person name="Zhai Y."/>
            <person name="Adamski M."/>
            <person name="Calcino A."/>
            <person name="Cummins S.F."/>
            <person name="Goodstein D.M."/>
            <person name="Harris C."/>
            <person name="Jackson D.J."/>
            <person name="Leys S.P."/>
            <person name="Shu S."/>
            <person name="Woodcroft B.J."/>
            <person name="Vervoort M."/>
            <person name="Kosik K.S."/>
            <person name="Manning G."/>
            <person name="Degnan B.M."/>
            <person name="Rokhsar D.S."/>
        </authorList>
    </citation>
    <scope>NUCLEOTIDE SEQUENCE [LARGE SCALE GENOMIC DNA]</scope>
</reference>
<dbReference type="CDD" id="cd00154">
    <property type="entry name" value="Rab"/>
    <property type="match status" value="1"/>
</dbReference>
<organism evidence="4">
    <name type="scientific">Amphimedon queenslandica</name>
    <name type="common">Sponge</name>
    <dbReference type="NCBI Taxonomy" id="400682"/>
    <lineage>
        <taxon>Eukaryota</taxon>
        <taxon>Metazoa</taxon>
        <taxon>Porifera</taxon>
        <taxon>Demospongiae</taxon>
        <taxon>Heteroscleromorpha</taxon>
        <taxon>Haplosclerida</taxon>
        <taxon>Niphatidae</taxon>
        <taxon>Amphimedon</taxon>
    </lineage>
</organism>
<dbReference type="InterPro" id="IPR050227">
    <property type="entry name" value="Rab"/>
</dbReference>
<dbReference type="SUPFAM" id="SSF52540">
    <property type="entry name" value="P-loop containing nucleoside triphosphate hydrolases"/>
    <property type="match status" value="1"/>
</dbReference>
<dbReference type="PROSITE" id="PS51419">
    <property type="entry name" value="RAB"/>
    <property type="match status" value="1"/>
</dbReference>
<dbReference type="SMART" id="SM00176">
    <property type="entry name" value="RAN"/>
    <property type="match status" value="1"/>
</dbReference>
<dbReference type="SMART" id="SM00173">
    <property type="entry name" value="RAS"/>
    <property type="match status" value="1"/>
</dbReference>
<dbReference type="Proteomes" id="UP000007879">
    <property type="component" value="Unassembled WGS sequence"/>
</dbReference>
<dbReference type="PROSITE" id="PS51420">
    <property type="entry name" value="RHO"/>
    <property type="match status" value="1"/>
</dbReference>
<keyword evidence="1" id="KW-0547">Nucleotide-binding</keyword>
<dbReference type="EnsemblMetazoa" id="XM_003386279.2">
    <property type="protein sequence ID" value="XP_003386327.1"/>
    <property type="gene ID" value="LOC100634936"/>
</dbReference>
<sequence>MAEQTKFKIVLLGDKDVGKTSIILRYSLNEFSERTSLTPISEQYKKLSVNGRQMVLELWDTAGQERFKSLETHFFREADAAILVYSVEERESFHSLTSYWMKELIRYVHDDDMLPILVVGNKSDLYEEASETVSLAEVTEYTNAYELPPPIETSAKTNHNIQKLFNLVATELYRRHLHNKPAGDVSGQSSREKVSFEDSPPSPCCGGPKVKSDSMAAANVSKN</sequence>
<evidence type="ECO:0000313" key="5">
    <source>
        <dbReference type="Proteomes" id="UP000007879"/>
    </source>
</evidence>
<feature type="region of interest" description="Disordered" evidence="3">
    <location>
        <begin position="179"/>
        <end position="223"/>
    </location>
</feature>